<evidence type="ECO:0000313" key="2">
    <source>
        <dbReference type="EMBL" id="EXG82244.1"/>
    </source>
</evidence>
<evidence type="ECO:0008006" key="4">
    <source>
        <dbReference type="Google" id="ProtNLM"/>
    </source>
</evidence>
<reference evidence="2 3" key="1">
    <citation type="submission" date="2013-07" db="EMBL/GenBank/DDBJ databases">
        <authorList>
            <consortium name="DOE Joint Genome Institute"/>
            <person name="Eisen J."/>
            <person name="Huntemann M."/>
            <person name="Han J."/>
            <person name="Chen A."/>
            <person name="Kyrpides N."/>
            <person name="Mavromatis K."/>
            <person name="Markowitz V."/>
            <person name="Palaniappan K."/>
            <person name="Ivanova N."/>
            <person name="Schaumberg A."/>
            <person name="Pati A."/>
            <person name="Liolios K."/>
            <person name="Nordberg H.P."/>
            <person name="Cantor M.N."/>
            <person name="Hua S.X."/>
            <person name="Woyke T."/>
        </authorList>
    </citation>
    <scope>NUCLEOTIDE SEQUENCE [LARGE SCALE GENOMIC DNA]</scope>
    <source>
        <strain evidence="2 3">DSM 44712</strain>
    </source>
</reference>
<evidence type="ECO:0000256" key="1">
    <source>
        <dbReference type="SAM" id="SignalP"/>
    </source>
</evidence>
<feature type="chain" id="PRO_5001458411" description="DUF3455 domain-containing protein" evidence="1">
    <location>
        <begin position="32"/>
        <end position="170"/>
    </location>
</feature>
<dbReference type="PROSITE" id="PS51318">
    <property type="entry name" value="TAT"/>
    <property type="match status" value="1"/>
</dbReference>
<keyword evidence="3" id="KW-1185">Reference proteome</keyword>
<dbReference type="EMBL" id="JFBT01000001">
    <property type="protein sequence ID" value="EXG82244.1"/>
    <property type="molecule type" value="Genomic_DNA"/>
</dbReference>
<dbReference type="HOGENOM" id="CLU_101709_1_0_11"/>
<organism evidence="2 3">
    <name type="scientific">Cryptosporangium arvum DSM 44712</name>
    <dbReference type="NCBI Taxonomy" id="927661"/>
    <lineage>
        <taxon>Bacteria</taxon>
        <taxon>Bacillati</taxon>
        <taxon>Actinomycetota</taxon>
        <taxon>Actinomycetes</taxon>
        <taxon>Cryptosporangiales</taxon>
        <taxon>Cryptosporangiaceae</taxon>
        <taxon>Cryptosporangium</taxon>
    </lineage>
</organism>
<dbReference type="InterPro" id="IPR021851">
    <property type="entry name" value="DUF3455"/>
</dbReference>
<dbReference type="OrthoDB" id="8901345at2"/>
<keyword evidence="1" id="KW-0732">Signal</keyword>
<protein>
    <recommendedName>
        <fullName evidence="4">DUF3455 domain-containing protein</fullName>
    </recommendedName>
</protein>
<dbReference type="PATRIC" id="fig|927661.3.peg.3363"/>
<dbReference type="PANTHER" id="PTHR35567">
    <property type="entry name" value="MALATE DEHYDROGENASE (AFU_ORTHOLOGUE AFUA_2G13800)"/>
    <property type="match status" value="1"/>
</dbReference>
<accession>A0A010ZU96</accession>
<proteinExistence type="predicted"/>
<dbReference type="Proteomes" id="UP000021053">
    <property type="component" value="Unassembled WGS sequence"/>
</dbReference>
<dbReference type="PANTHER" id="PTHR35567:SF1">
    <property type="entry name" value="CONSERVED FUNGAL PROTEIN (AFU_ORTHOLOGUE AFUA_1G14230)"/>
    <property type="match status" value="1"/>
</dbReference>
<sequence>MRTLSRKIAIAAAAAAIVTAGVSTSASPASAAEPPSLQPPNGLKILGQFVVGSGTQTYTCTAGKFSGSSVPEARLFDGANRKVHHFAGPSWQSESDGSLINAAPVASSPVPGSIPELLLEVKTHSGQGLFSTVTHIQRMNTFGGVAPTTACTDGQKISVPYNANYIFWGN</sequence>
<gene>
    <name evidence="2" type="ORF">CryarDRAFT_3405</name>
</gene>
<comment type="caution">
    <text evidence="2">The sequence shown here is derived from an EMBL/GenBank/DDBJ whole genome shotgun (WGS) entry which is preliminary data.</text>
</comment>
<name>A0A010ZU96_9ACTN</name>
<dbReference type="InterPro" id="IPR006311">
    <property type="entry name" value="TAT_signal"/>
</dbReference>
<dbReference type="Pfam" id="PF11937">
    <property type="entry name" value="DUF3455"/>
    <property type="match status" value="1"/>
</dbReference>
<evidence type="ECO:0000313" key="3">
    <source>
        <dbReference type="Proteomes" id="UP000021053"/>
    </source>
</evidence>
<feature type="signal peptide" evidence="1">
    <location>
        <begin position="1"/>
        <end position="31"/>
    </location>
</feature>
<dbReference type="AlphaFoldDB" id="A0A010ZU96"/>